<proteinExistence type="predicted"/>
<evidence type="ECO:0000313" key="2">
    <source>
        <dbReference type="EMBL" id="CAI4012858.1"/>
    </source>
</evidence>
<keyword evidence="4" id="KW-1185">Reference proteome</keyword>
<dbReference type="EMBL" id="CAMXCT010005613">
    <property type="protein sequence ID" value="CAI4012858.1"/>
    <property type="molecule type" value="Genomic_DNA"/>
</dbReference>
<dbReference type="AlphaFoldDB" id="A0A9P1DQC8"/>
<comment type="caution">
    <text evidence="2">The sequence shown here is derived from an EMBL/GenBank/DDBJ whole genome shotgun (WGS) entry which is preliminary data.</text>
</comment>
<evidence type="ECO:0000313" key="3">
    <source>
        <dbReference type="EMBL" id="CAL4800170.1"/>
    </source>
</evidence>
<protein>
    <submittedName>
        <fullName evidence="2">Uncharacterized protein</fullName>
    </submittedName>
</protein>
<evidence type="ECO:0000313" key="4">
    <source>
        <dbReference type="Proteomes" id="UP001152797"/>
    </source>
</evidence>
<dbReference type="EMBL" id="CAMXCT030005613">
    <property type="protein sequence ID" value="CAL4800170.1"/>
    <property type="molecule type" value="Genomic_DNA"/>
</dbReference>
<reference evidence="3 4" key="2">
    <citation type="submission" date="2024-05" db="EMBL/GenBank/DDBJ databases">
        <authorList>
            <person name="Chen Y."/>
            <person name="Shah S."/>
            <person name="Dougan E. K."/>
            <person name="Thang M."/>
            <person name="Chan C."/>
        </authorList>
    </citation>
    <scope>NUCLEOTIDE SEQUENCE [LARGE SCALE GENOMIC DNA]</scope>
</reference>
<dbReference type="EMBL" id="CAMXCT020005613">
    <property type="protein sequence ID" value="CAL1166233.1"/>
    <property type="molecule type" value="Genomic_DNA"/>
</dbReference>
<reference evidence="2" key="1">
    <citation type="submission" date="2022-10" db="EMBL/GenBank/DDBJ databases">
        <authorList>
            <person name="Chen Y."/>
            <person name="Dougan E. K."/>
            <person name="Chan C."/>
            <person name="Rhodes N."/>
            <person name="Thang M."/>
        </authorList>
    </citation>
    <scope>NUCLEOTIDE SEQUENCE</scope>
</reference>
<dbReference type="Proteomes" id="UP001152797">
    <property type="component" value="Unassembled WGS sequence"/>
</dbReference>
<dbReference type="OrthoDB" id="440646at2759"/>
<name>A0A9P1DQC8_9DINO</name>
<accession>A0A9P1DQC8</accession>
<evidence type="ECO:0000256" key="1">
    <source>
        <dbReference type="SAM" id="MobiDB-lite"/>
    </source>
</evidence>
<sequence>MPAWKKELLGVTDEVQEEEILGEEGLSLDMQIKVRSETTEVPRDLDSQEEASATSPEPEEAAHSMAISVSPQGSQALKPCRALRDWEDQKELVEDLRERMRFQEVKFVASDSPSLKLFRKIKAVCRHLQCISLDPVHLAIVYEYAQWGKKSAGSRVLRPAALSREEEQARQKILDGSMSQARAKRILEALDANTPLLSRITFVETLAAICTCFPNEVSRRVTGTNKEVRKILCAAAAPDRMEWLFNNLRVRHAMTPAQRALLPSGTSSNEALHAEINAWSRTNHALHQSTLRLKLQIMQFGKLVAHHAATCFPTIKQCSESVLLARCLASEDWPDERWKACCKGTEKAHLPLHKDRVQEAAQVRQWNAANVMKVRKHHVKKRTVHTVRRHRSIRSAGVKIAPKRNPMRA</sequence>
<organism evidence="2">
    <name type="scientific">Cladocopium goreaui</name>
    <dbReference type="NCBI Taxonomy" id="2562237"/>
    <lineage>
        <taxon>Eukaryota</taxon>
        <taxon>Sar</taxon>
        <taxon>Alveolata</taxon>
        <taxon>Dinophyceae</taxon>
        <taxon>Suessiales</taxon>
        <taxon>Symbiodiniaceae</taxon>
        <taxon>Cladocopium</taxon>
    </lineage>
</organism>
<feature type="region of interest" description="Disordered" evidence="1">
    <location>
        <begin position="37"/>
        <end position="73"/>
    </location>
</feature>
<gene>
    <name evidence="2" type="ORF">C1SCF055_LOCUS37881</name>
</gene>
<feature type="compositionally biased region" description="Basic and acidic residues" evidence="1">
    <location>
        <begin position="37"/>
        <end position="46"/>
    </location>
</feature>